<dbReference type="GO" id="GO:0003825">
    <property type="term" value="F:alpha,alpha-trehalose-phosphate synthase (UDP-forming) activity"/>
    <property type="evidence" value="ECO:0007669"/>
    <property type="project" value="TreeGrafter"/>
</dbReference>
<gene>
    <name evidence="3" type="ORF">HMPREF0682_1102</name>
</gene>
<evidence type="ECO:0000313" key="3">
    <source>
        <dbReference type="EMBL" id="ERK63541.1"/>
    </source>
</evidence>
<dbReference type="Pfam" id="PF00982">
    <property type="entry name" value="Glyco_transf_20"/>
    <property type="match status" value="1"/>
</dbReference>
<accession>U2R3W4</accession>
<proteinExistence type="inferred from homology"/>
<dbReference type="PANTHER" id="PTHR10788">
    <property type="entry name" value="TREHALOSE-6-PHOSPHATE SYNTHASE"/>
    <property type="match status" value="1"/>
</dbReference>
<dbReference type="CDD" id="cd03788">
    <property type="entry name" value="GT20_TPS"/>
    <property type="match status" value="1"/>
</dbReference>
<keyword evidence="4" id="KW-1185">Reference proteome</keyword>
<dbReference type="AlphaFoldDB" id="U2R3W4"/>
<comment type="similarity">
    <text evidence="1">Belongs to the glycosyltransferase 20 family.</text>
</comment>
<dbReference type="GO" id="GO:0005992">
    <property type="term" value="P:trehalose biosynthetic process"/>
    <property type="evidence" value="ECO:0007669"/>
    <property type="project" value="InterPro"/>
</dbReference>
<comment type="caution">
    <text evidence="3">The sequence shown here is derived from an EMBL/GenBank/DDBJ whole genome shotgun (WGS) entry which is preliminary data.</text>
</comment>
<reference evidence="3" key="1">
    <citation type="submission" date="2013-08" db="EMBL/GenBank/DDBJ databases">
        <authorList>
            <person name="Durkin A.S."/>
            <person name="Haft D.R."/>
            <person name="McCorrison J."/>
            <person name="Torralba M."/>
            <person name="Gillis M."/>
            <person name="Haft D.H."/>
            <person name="Methe B."/>
            <person name="Sutton G."/>
            <person name="Nelson K.E."/>
        </authorList>
    </citation>
    <scope>NUCLEOTIDE SEQUENCE [LARGE SCALE GENOMIC DNA]</scope>
    <source>
        <strain evidence="3">F0233</strain>
    </source>
</reference>
<dbReference type="EMBL" id="ACVN02000009">
    <property type="protein sequence ID" value="ERK63541.1"/>
    <property type="molecule type" value="Genomic_DNA"/>
</dbReference>
<feature type="region of interest" description="Disordered" evidence="2">
    <location>
        <begin position="1"/>
        <end position="22"/>
    </location>
</feature>
<evidence type="ECO:0000313" key="4">
    <source>
        <dbReference type="Proteomes" id="UP000017052"/>
    </source>
</evidence>
<evidence type="ECO:0000256" key="1">
    <source>
        <dbReference type="ARBA" id="ARBA00008799"/>
    </source>
</evidence>
<name>U2R3W4_9ACTN</name>
<evidence type="ECO:0000256" key="2">
    <source>
        <dbReference type="SAM" id="MobiDB-lite"/>
    </source>
</evidence>
<dbReference type="SUPFAM" id="SSF53756">
    <property type="entry name" value="UDP-Glycosyltransferase/glycogen phosphorylase"/>
    <property type="match status" value="1"/>
</dbReference>
<organism evidence="3 4">
    <name type="scientific">Propionibacterium acidifaciens F0233</name>
    <dbReference type="NCBI Taxonomy" id="553198"/>
    <lineage>
        <taxon>Bacteria</taxon>
        <taxon>Bacillati</taxon>
        <taxon>Actinomycetota</taxon>
        <taxon>Actinomycetes</taxon>
        <taxon>Propionibacteriales</taxon>
        <taxon>Propionibacteriaceae</taxon>
        <taxon>Propionibacterium</taxon>
    </lineage>
</organism>
<dbReference type="Proteomes" id="UP000017052">
    <property type="component" value="Unassembled WGS sequence"/>
</dbReference>
<dbReference type="PANTHER" id="PTHR10788:SF106">
    <property type="entry name" value="BCDNA.GH08860"/>
    <property type="match status" value="1"/>
</dbReference>
<dbReference type="InterPro" id="IPR001830">
    <property type="entry name" value="Glyco_trans_20"/>
</dbReference>
<dbReference type="Gene3D" id="3.40.50.2000">
    <property type="entry name" value="Glycogen Phosphorylase B"/>
    <property type="match status" value="2"/>
</dbReference>
<protein>
    <submittedName>
        <fullName evidence="3">Alpha,alpha-trehalose-phosphate synthase (UDP-forming)</fullName>
    </submittedName>
</protein>
<sequence length="492" mass="54658">MTIGPTSSPVSSAPAPATAGPADMGVRGDARFVVVANRLPVDRRTNDDGSQGWAASPGGLVTALIPVMKEHGGTWVGWGGSADETIEPFAFDGFGVHPVPLSAEEVAEYYEGMSNTTFWPLYHDCVAHPEYHREWWESYMRVNERFAAAAAEVAAPGATVWVQDYQLQNVPELLREMRPDLRIGFFLHIPFPPSELFRQLPWRAQVIQGLLGADLIGFQEANSAHNFTSLSRMITSGRPRRGEIHLPDGRMVIARDYPISIDAQEMLNLSRSPQVREEAAQLRADLGDPEHIFLGVDRLDYTKGLRRRVRAFGELFTSGQLDPERNVYLQVATPTREKVAQYKALRSQLDEMVGRINSSVGRIGRSPIEYRHSSYPKTTLAAMYRAADVAVVTPLRDGMNLVAKEYIAAHDSDAGALVLSEFAGAAIQLKQAYLVNPYDLNGMKNQLLRASGDDLANHARRMRAMRKQVFTHDIEEWASNFLRDLGVTTERA</sequence>